<dbReference type="EMBL" id="JBHTLS010000070">
    <property type="protein sequence ID" value="MFD1104143.1"/>
    <property type="molecule type" value="Genomic_DNA"/>
</dbReference>
<organism evidence="2 3">
    <name type="scientific">Sphingobium olei</name>
    <dbReference type="NCBI Taxonomy" id="420955"/>
    <lineage>
        <taxon>Bacteria</taxon>
        <taxon>Pseudomonadati</taxon>
        <taxon>Pseudomonadota</taxon>
        <taxon>Alphaproteobacteria</taxon>
        <taxon>Sphingomonadales</taxon>
        <taxon>Sphingomonadaceae</taxon>
        <taxon>Sphingobium</taxon>
    </lineage>
</organism>
<protein>
    <submittedName>
        <fullName evidence="2">Benenodin family lasso peptide</fullName>
    </submittedName>
</protein>
<dbReference type="Proteomes" id="UP001597203">
    <property type="component" value="Unassembled WGS sequence"/>
</dbReference>
<sequence length="44" mass="4751">MEREHELSNDLIDLGAVTEETKGGMFGREDGLDTQQIGGGLTDD</sequence>
<gene>
    <name evidence="2" type="ORF">ACFQ24_04455</name>
</gene>
<dbReference type="RefSeq" id="WP_380909290.1">
    <property type="nucleotide sequence ID" value="NZ_JBHTLS010000070.1"/>
</dbReference>
<evidence type="ECO:0000313" key="3">
    <source>
        <dbReference type="Proteomes" id="UP001597203"/>
    </source>
</evidence>
<feature type="compositionally biased region" description="Basic and acidic residues" evidence="1">
    <location>
        <begin position="19"/>
        <end position="31"/>
    </location>
</feature>
<dbReference type="Pfam" id="PF24178">
    <property type="entry name" value="Subterisin"/>
    <property type="match status" value="1"/>
</dbReference>
<accession>A0ABW3NYM4</accession>
<dbReference type="InterPro" id="IPR049805">
    <property type="entry name" value="Lasso_benenodin"/>
</dbReference>
<dbReference type="NCBIfam" id="NF033522">
    <property type="entry name" value="lasso_benenodin"/>
    <property type="match status" value="1"/>
</dbReference>
<comment type="caution">
    <text evidence="2">The sequence shown here is derived from an EMBL/GenBank/DDBJ whole genome shotgun (WGS) entry which is preliminary data.</text>
</comment>
<evidence type="ECO:0000313" key="2">
    <source>
        <dbReference type="EMBL" id="MFD1104143.1"/>
    </source>
</evidence>
<keyword evidence="3" id="KW-1185">Reference proteome</keyword>
<evidence type="ECO:0000256" key="1">
    <source>
        <dbReference type="SAM" id="MobiDB-lite"/>
    </source>
</evidence>
<name>A0ABW3NYM4_9SPHN</name>
<feature type="region of interest" description="Disordered" evidence="1">
    <location>
        <begin position="1"/>
        <end position="44"/>
    </location>
</feature>
<reference evidence="3" key="1">
    <citation type="journal article" date="2019" name="Int. J. Syst. Evol. Microbiol.">
        <title>The Global Catalogue of Microorganisms (GCM) 10K type strain sequencing project: providing services to taxonomists for standard genome sequencing and annotation.</title>
        <authorList>
            <consortium name="The Broad Institute Genomics Platform"/>
            <consortium name="The Broad Institute Genome Sequencing Center for Infectious Disease"/>
            <person name="Wu L."/>
            <person name="Ma J."/>
        </authorList>
    </citation>
    <scope>NUCLEOTIDE SEQUENCE [LARGE SCALE GENOMIC DNA]</scope>
    <source>
        <strain evidence="3">CCUG 54329</strain>
    </source>
</reference>
<proteinExistence type="predicted"/>